<keyword evidence="3 5" id="KW-0489">Methyltransferase</keyword>
<dbReference type="Pfam" id="PF10237">
    <property type="entry name" value="N6-adenineMlase"/>
    <property type="match status" value="1"/>
</dbReference>
<accession>A0A1G4JBP5</accession>
<dbReference type="InterPro" id="IPR041370">
    <property type="entry name" value="Mlase_EEF1AKMT1/ZCCHC4"/>
</dbReference>
<sequence>MSESDEEISLSANALAALQEFQLEEHQRQEEFQKLYEEADRKFLIGKDQTGMELFEEDWQLSQFWYTEKTASLLADALLQGADENTVVAVVSAPSVYAAILKKYGDKLPTQHIYLFEYDKRFELMAGKDKFFFYDYSKPLEFENTLKGKVDRLLIDPPFLNRHCQENSSIAAKALLAPDVGAKTSFGVEKHRMMSCTGERMESIIAEIYPSTKMTTFMPEHANGLSNEFRCYADFEWDEWTFRL</sequence>
<dbReference type="EMBL" id="LT598463">
    <property type="protein sequence ID" value="SCU87388.1"/>
    <property type="molecule type" value="Genomic_DNA"/>
</dbReference>
<dbReference type="PANTHER" id="PTHR13200">
    <property type="entry name" value="EEF1A LYSINE METHYLTRANSFERASE 1"/>
    <property type="match status" value="1"/>
</dbReference>
<dbReference type="InterPro" id="IPR019369">
    <property type="entry name" value="Efm5/EEF1AKMT1"/>
</dbReference>
<dbReference type="GO" id="GO:0016279">
    <property type="term" value="F:protein-lysine N-methyltransferase activity"/>
    <property type="evidence" value="ECO:0007669"/>
    <property type="project" value="UniProtKB-UniRule"/>
</dbReference>
<dbReference type="AlphaFoldDB" id="A0A1G4JBP5"/>
<dbReference type="PANTHER" id="PTHR13200:SF0">
    <property type="entry name" value="EEF1A LYSINE METHYLTRANSFERASE 1"/>
    <property type="match status" value="1"/>
</dbReference>
<evidence type="ECO:0000256" key="4">
    <source>
        <dbReference type="ARBA" id="ARBA00022679"/>
    </source>
</evidence>
<dbReference type="PROSITE" id="PS00092">
    <property type="entry name" value="N6_MTASE"/>
    <property type="match status" value="1"/>
</dbReference>
<keyword evidence="2 5" id="KW-0963">Cytoplasm</keyword>
<keyword evidence="4 5" id="KW-0808">Transferase</keyword>
<evidence type="ECO:0000256" key="1">
    <source>
        <dbReference type="ARBA" id="ARBA00004496"/>
    </source>
</evidence>
<evidence type="ECO:0000313" key="7">
    <source>
        <dbReference type="Proteomes" id="UP000191024"/>
    </source>
</evidence>
<protein>
    <recommendedName>
        <fullName evidence="5">Protein-lysine N-methyltransferase EFM5</fullName>
        <ecNumber evidence="5">2.1.1.-</ecNumber>
    </recommendedName>
    <alternativeName>
        <fullName evidence="5">Elongation factor methyltransferase 5</fullName>
    </alternativeName>
</protein>
<evidence type="ECO:0000256" key="2">
    <source>
        <dbReference type="ARBA" id="ARBA00022490"/>
    </source>
</evidence>
<dbReference type="GO" id="GO:0005737">
    <property type="term" value="C:cytoplasm"/>
    <property type="evidence" value="ECO:0007669"/>
    <property type="project" value="UniProtKB-SubCell"/>
</dbReference>
<dbReference type="GO" id="GO:0032259">
    <property type="term" value="P:methylation"/>
    <property type="evidence" value="ECO:0007669"/>
    <property type="project" value="UniProtKB-KW"/>
</dbReference>
<comment type="similarity">
    <text evidence="5">Belongs to the class I-like SAM-binding methyltransferase superfamily. EFM5 family.</text>
</comment>
<gene>
    <name evidence="5" type="primary">EFM5</name>
    <name evidence="6" type="ORF">LAMI_0D05886G</name>
</gene>
<dbReference type="OrthoDB" id="206354at2759"/>
<name>A0A1G4JBP5_9SACH</name>
<dbReference type="Proteomes" id="UP000191024">
    <property type="component" value="Chromosome D"/>
</dbReference>
<dbReference type="GO" id="GO:0003676">
    <property type="term" value="F:nucleic acid binding"/>
    <property type="evidence" value="ECO:0007669"/>
    <property type="project" value="InterPro"/>
</dbReference>
<dbReference type="InterPro" id="IPR002052">
    <property type="entry name" value="DNA_methylase_N6_adenine_CS"/>
</dbReference>
<proteinExistence type="inferred from homology"/>
<organism evidence="6 7">
    <name type="scientific">Lachancea mirantina</name>
    <dbReference type="NCBI Taxonomy" id="1230905"/>
    <lineage>
        <taxon>Eukaryota</taxon>
        <taxon>Fungi</taxon>
        <taxon>Dikarya</taxon>
        <taxon>Ascomycota</taxon>
        <taxon>Saccharomycotina</taxon>
        <taxon>Saccharomycetes</taxon>
        <taxon>Saccharomycetales</taxon>
        <taxon>Saccharomycetaceae</taxon>
        <taxon>Lachancea</taxon>
    </lineage>
</organism>
<comment type="subcellular location">
    <subcellularLocation>
        <location evidence="1 5">Cytoplasm</location>
    </subcellularLocation>
</comment>
<dbReference type="EC" id="2.1.1.-" evidence="5"/>
<evidence type="ECO:0000256" key="5">
    <source>
        <dbReference type="HAMAP-Rule" id="MF_03187"/>
    </source>
</evidence>
<dbReference type="HAMAP" id="MF_03187">
    <property type="entry name" value="Methyltr_EFM5"/>
    <property type="match status" value="1"/>
</dbReference>
<evidence type="ECO:0000256" key="3">
    <source>
        <dbReference type="ARBA" id="ARBA00022603"/>
    </source>
</evidence>
<dbReference type="STRING" id="1230905.A0A1G4JBP5"/>
<keyword evidence="7" id="KW-1185">Reference proteome</keyword>
<reference evidence="6 7" key="1">
    <citation type="submission" date="2016-03" db="EMBL/GenBank/DDBJ databases">
        <authorList>
            <person name="Devillers H."/>
        </authorList>
    </citation>
    <scope>NUCLEOTIDE SEQUENCE [LARGE SCALE GENOMIC DNA]</scope>
    <source>
        <strain evidence="6">CBS 11717</strain>
    </source>
</reference>
<evidence type="ECO:0000313" key="6">
    <source>
        <dbReference type="EMBL" id="SCU87388.1"/>
    </source>
</evidence>
<comment type="function">
    <text evidence="5">S-adenosyl-L-methionine-dependent protein-lysine N-methyltransferase that trimethylates elongation factor 1-alpha at 'Lys-79'.</text>
</comment>